<reference evidence="2" key="1">
    <citation type="journal article" date="2019" name="Int. J. Syst. Evol. Microbiol.">
        <title>The Global Catalogue of Microorganisms (GCM) 10K type strain sequencing project: providing services to taxonomists for standard genome sequencing and annotation.</title>
        <authorList>
            <consortium name="The Broad Institute Genomics Platform"/>
            <consortium name="The Broad Institute Genome Sequencing Center for Infectious Disease"/>
            <person name="Wu L."/>
            <person name="Ma J."/>
        </authorList>
    </citation>
    <scope>NUCLEOTIDE SEQUENCE [LARGE SCALE GENOMIC DNA]</scope>
    <source>
        <strain evidence="2">CGMCC 4.7198</strain>
    </source>
</reference>
<accession>A0ABW2VV03</accession>
<name>A0ABW2VV03_9ACTN</name>
<evidence type="ECO:0000313" key="1">
    <source>
        <dbReference type="EMBL" id="MFD0287799.1"/>
    </source>
</evidence>
<gene>
    <name evidence="1" type="ORF">ACFQZP_40480</name>
</gene>
<dbReference type="RefSeq" id="WP_381255794.1">
    <property type="nucleotide sequence ID" value="NZ_JBHTBI010000014.1"/>
</dbReference>
<dbReference type="InterPro" id="IPR046480">
    <property type="entry name" value="DUF6573"/>
</dbReference>
<evidence type="ECO:0000313" key="2">
    <source>
        <dbReference type="Proteomes" id="UP001596957"/>
    </source>
</evidence>
<sequence length="171" mass="18821">MSKPLMKGSADYDPTVSGDAMRWASEQEQQARTDALTELFGEPVDIIHAYTRAQAIADGVLVEAPASLAREAGFAVPVALTSAAWEDCVAWDENDSRRQTPQDETGRLWDVLNMTRWAIGRSRGGDRVTVELYRVPRGGRAERARRVQLVAQVGPGDTAEPVMTIMQPHED</sequence>
<dbReference type="Pfam" id="PF20213">
    <property type="entry name" value="DUF6573"/>
    <property type="match status" value="1"/>
</dbReference>
<comment type="caution">
    <text evidence="1">The sequence shown here is derived from an EMBL/GenBank/DDBJ whole genome shotgun (WGS) entry which is preliminary data.</text>
</comment>
<keyword evidence="2" id="KW-1185">Reference proteome</keyword>
<proteinExistence type="predicted"/>
<dbReference type="Proteomes" id="UP001596957">
    <property type="component" value="Unassembled WGS sequence"/>
</dbReference>
<organism evidence="1 2">
    <name type="scientific">Streptomyces lutosisoli</name>
    <dbReference type="NCBI Taxonomy" id="2665721"/>
    <lineage>
        <taxon>Bacteria</taxon>
        <taxon>Bacillati</taxon>
        <taxon>Actinomycetota</taxon>
        <taxon>Actinomycetes</taxon>
        <taxon>Kitasatosporales</taxon>
        <taxon>Streptomycetaceae</taxon>
        <taxon>Streptomyces</taxon>
    </lineage>
</organism>
<protein>
    <submittedName>
        <fullName evidence="1">DUF6573 family protein</fullName>
    </submittedName>
</protein>
<dbReference type="EMBL" id="JBHTEC010000004">
    <property type="protein sequence ID" value="MFD0287799.1"/>
    <property type="molecule type" value="Genomic_DNA"/>
</dbReference>